<dbReference type="GO" id="GO:0046872">
    <property type="term" value="F:metal ion binding"/>
    <property type="evidence" value="ECO:0007669"/>
    <property type="project" value="UniProtKB-KW"/>
</dbReference>
<dbReference type="InterPro" id="IPR000028">
    <property type="entry name" value="Chloroperoxidase"/>
</dbReference>
<accession>A0A8E2J443</accession>
<evidence type="ECO:0000256" key="7">
    <source>
        <dbReference type="ARBA" id="ARBA00025795"/>
    </source>
</evidence>
<dbReference type="PROSITE" id="PS51405">
    <property type="entry name" value="HEME_HALOPEROXIDASE"/>
    <property type="match status" value="1"/>
</dbReference>
<reference evidence="9 10" key="1">
    <citation type="submission" date="2016-07" db="EMBL/GenBank/DDBJ databases">
        <title>Draft genome of the white-rot fungus Obba rivulosa 3A-2.</title>
        <authorList>
            <consortium name="DOE Joint Genome Institute"/>
            <person name="Miettinen O."/>
            <person name="Riley R."/>
            <person name="Acob R."/>
            <person name="Barry K."/>
            <person name="Cullen D."/>
            <person name="De Vries R."/>
            <person name="Hainaut M."/>
            <person name="Hatakka A."/>
            <person name="Henrissat B."/>
            <person name="Hilden K."/>
            <person name="Kuo R."/>
            <person name="Labutti K."/>
            <person name="Lipzen A."/>
            <person name="Makela M.R."/>
            <person name="Sandor L."/>
            <person name="Spatafora J.W."/>
            <person name="Grigoriev I.V."/>
            <person name="Hibbett D.S."/>
        </authorList>
    </citation>
    <scope>NUCLEOTIDE SEQUENCE [LARGE SCALE GENOMIC DNA]</scope>
    <source>
        <strain evidence="9 10">3A-2</strain>
    </source>
</reference>
<keyword evidence="10" id="KW-1185">Reference proteome</keyword>
<dbReference type="SUPFAM" id="SSF47571">
    <property type="entry name" value="Cloroperoxidase"/>
    <property type="match status" value="1"/>
</dbReference>
<dbReference type="Pfam" id="PF01328">
    <property type="entry name" value="Peroxidase_2"/>
    <property type="match status" value="1"/>
</dbReference>
<comment type="similarity">
    <text evidence="7">Belongs to the chloroperoxidase family.</text>
</comment>
<sequence>HEHTDVCPVTGSVASREEHAFCPASKADSRSPCPALNALANHGYLPRDGKRISAKSVTDALEQGYHCTKPLAYVLAHGGFALLGQRGKTICLSDLARHNRIEHNASLAHPDAGHRDEYAPTHVHEELLEEFLAHSKDGEIITPDDVARARVRRESVSGPVDGLHAEIARGEMAIAPAPAPLAGVRVDYLRTWIHQERFPDGWHPYHKVGLIHTMEMSGKIRSAMKR</sequence>
<organism evidence="9 10">
    <name type="scientific">Obba rivulosa</name>
    <dbReference type="NCBI Taxonomy" id="1052685"/>
    <lineage>
        <taxon>Eukaryota</taxon>
        <taxon>Fungi</taxon>
        <taxon>Dikarya</taxon>
        <taxon>Basidiomycota</taxon>
        <taxon>Agaricomycotina</taxon>
        <taxon>Agaricomycetes</taxon>
        <taxon>Polyporales</taxon>
        <taxon>Gelatoporiaceae</taxon>
        <taxon>Obba</taxon>
    </lineage>
</organism>
<evidence type="ECO:0000256" key="5">
    <source>
        <dbReference type="ARBA" id="ARBA00023002"/>
    </source>
</evidence>
<keyword evidence="2 9" id="KW-0575">Peroxidase</keyword>
<feature type="domain" description="Heme haloperoxidase family profile" evidence="8">
    <location>
        <begin position="17"/>
        <end position="218"/>
    </location>
</feature>
<feature type="non-terminal residue" evidence="9">
    <location>
        <position position="226"/>
    </location>
</feature>
<protein>
    <submittedName>
        <fullName evidence="9">Cloroperoxidase</fullName>
    </submittedName>
</protein>
<dbReference type="PANTHER" id="PTHR33577:SF18">
    <property type="entry name" value="HEME HALOPEROXIDASE FAMILY PROFILE DOMAIN-CONTAINING PROTEIN"/>
    <property type="match status" value="1"/>
</dbReference>
<evidence type="ECO:0000259" key="8">
    <source>
        <dbReference type="PROSITE" id="PS51405"/>
    </source>
</evidence>
<evidence type="ECO:0000313" key="10">
    <source>
        <dbReference type="Proteomes" id="UP000250043"/>
    </source>
</evidence>
<dbReference type="Gene3D" id="1.10.489.10">
    <property type="entry name" value="Chloroperoxidase-like"/>
    <property type="match status" value="1"/>
</dbReference>
<dbReference type="PANTHER" id="PTHR33577">
    <property type="entry name" value="STERIGMATOCYSTIN BIOSYNTHESIS PEROXIDASE STCC-RELATED"/>
    <property type="match status" value="1"/>
</dbReference>
<dbReference type="OrthoDB" id="407298at2759"/>
<evidence type="ECO:0000313" key="9">
    <source>
        <dbReference type="EMBL" id="OCH94367.1"/>
    </source>
</evidence>
<keyword evidence="5" id="KW-0560">Oxidoreductase</keyword>
<dbReference type="InterPro" id="IPR036851">
    <property type="entry name" value="Chloroperoxidase-like_sf"/>
</dbReference>
<dbReference type="Proteomes" id="UP000250043">
    <property type="component" value="Unassembled WGS sequence"/>
</dbReference>
<name>A0A8E2J443_9APHY</name>
<keyword evidence="3" id="KW-0349">Heme</keyword>
<gene>
    <name evidence="9" type="ORF">OBBRIDRAFT_715665</name>
</gene>
<dbReference type="AlphaFoldDB" id="A0A8E2J443"/>
<keyword evidence="6" id="KW-0408">Iron</keyword>
<dbReference type="GO" id="GO:0004601">
    <property type="term" value="F:peroxidase activity"/>
    <property type="evidence" value="ECO:0007669"/>
    <property type="project" value="UniProtKB-KW"/>
</dbReference>
<evidence type="ECO:0000256" key="6">
    <source>
        <dbReference type="ARBA" id="ARBA00023004"/>
    </source>
</evidence>
<evidence type="ECO:0000256" key="2">
    <source>
        <dbReference type="ARBA" id="ARBA00022559"/>
    </source>
</evidence>
<evidence type="ECO:0000256" key="4">
    <source>
        <dbReference type="ARBA" id="ARBA00022723"/>
    </source>
</evidence>
<evidence type="ECO:0000256" key="1">
    <source>
        <dbReference type="ARBA" id="ARBA00001970"/>
    </source>
</evidence>
<keyword evidence="4" id="KW-0479">Metal-binding</keyword>
<feature type="non-terminal residue" evidence="9">
    <location>
        <position position="1"/>
    </location>
</feature>
<comment type="cofactor">
    <cofactor evidence="1">
        <name>heme b</name>
        <dbReference type="ChEBI" id="CHEBI:60344"/>
    </cofactor>
</comment>
<dbReference type="EMBL" id="KV722344">
    <property type="protein sequence ID" value="OCH94367.1"/>
    <property type="molecule type" value="Genomic_DNA"/>
</dbReference>
<proteinExistence type="inferred from homology"/>
<evidence type="ECO:0000256" key="3">
    <source>
        <dbReference type="ARBA" id="ARBA00022617"/>
    </source>
</evidence>